<keyword evidence="2" id="KW-1185">Reference proteome</keyword>
<dbReference type="Proteomes" id="UP000199202">
    <property type="component" value="Unassembled WGS sequence"/>
</dbReference>
<dbReference type="EMBL" id="FNDJ01000014">
    <property type="protein sequence ID" value="SDK22034.1"/>
    <property type="molecule type" value="Genomic_DNA"/>
</dbReference>
<name>A0A1G9A5A6_9ACTN</name>
<proteinExistence type="predicted"/>
<gene>
    <name evidence="1" type="ORF">SAMN05421869_114268</name>
</gene>
<sequence length="177" mass="18896">MPCARPRPAPVPVSGIAGHLQTIRVIVRLMRVRHHFLAALLLGLAGLASCVDAQKPSTYEEAARHLEADAHTLLNLAGATFPGTTRSDRSACRPGQVRHLFSAEIQAADASAVLVSELQAMGYTQVADDPDLRDEERELAVLWNANTHHTFVLAVPAGEGSTVRITGRTDCYAPGGT</sequence>
<protein>
    <recommendedName>
        <fullName evidence="3">Lipoprotein</fullName>
    </recommendedName>
</protein>
<accession>A0A1G9A5A6</accession>
<dbReference type="AlphaFoldDB" id="A0A1G9A5A6"/>
<reference evidence="1 2" key="1">
    <citation type="submission" date="2016-10" db="EMBL/GenBank/DDBJ databases">
        <authorList>
            <person name="de Groot N.N."/>
        </authorList>
    </citation>
    <scope>NUCLEOTIDE SEQUENCE [LARGE SCALE GENOMIC DNA]</scope>
    <source>
        <strain evidence="1 2">CGMCC 4.6533</strain>
    </source>
</reference>
<evidence type="ECO:0000313" key="1">
    <source>
        <dbReference type="EMBL" id="SDK22034.1"/>
    </source>
</evidence>
<evidence type="ECO:0008006" key="3">
    <source>
        <dbReference type="Google" id="ProtNLM"/>
    </source>
</evidence>
<organism evidence="1 2">
    <name type="scientific">Nonomuraea jiangxiensis</name>
    <dbReference type="NCBI Taxonomy" id="633440"/>
    <lineage>
        <taxon>Bacteria</taxon>
        <taxon>Bacillati</taxon>
        <taxon>Actinomycetota</taxon>
        <taxon>Actinomycetes</taxon>
        <taxon>Streptosporangiales</taxon>
        <taxon>Streptosporangiaceae</taxon>
        <taxon>Nonomuraea</taxon>
    </lineage>
</organism>
<evidence type="ECO:0000313" key="2">
    <source>
        <dbReference type="Proteomes" id="UP000199202"/>
    </source>
</evidence>